<evidence type="ECO:0000259" key="6">
    <source>
        <dbReference type="PROSITE" id="PS51767"/>
    </source>
</evidence>
<dbReference type="PRINTS" id="PR00792">
    <property type="entry name" value="PEPSIN"/>
</dbReference>
<evidence type="ECO:0000256" key="5">
    <source>
        <dbReference type="SAM" id="SignalP"/>
    </source>
</evidence>
<feature type="signal peptide" evidence="5">
    <location>
        <begin position="1"/>
        <end position="28"/>
    </location>
</feature>
<dbReference type="InterPro" id="IPR032861">
    <property type="entry name" value="TAXi_N"/>
</dbReference>
<dbReference type="PANTHER" id="PTHR13683">
    <property type="entry name" value="ASPARTYL PROTEASES"/>
    <property type="match status" value="1"/>
</dbReference>
<reference evidence="7" key="1">
    <citation type="submission" date="2020-05" db="EMBL/GenBank/DDBJ databases">
        <title>WGS assembly of Panicum virgatum.</title>
        <authorList>
            <person name="Lovell J.T."/>
            <person name="Jenkins J."/>
            <person name="Shu S."/>
            <person name="Juenger T.E."/>
            <person name="Schmutz J."/>
        </authorList>
    </citation>
    <scope>NUCLEOTIDE SEQUENCE</scope>
    <source>
        <strain evidence="7">AP13</strain>
    </source>
</reference>
<dbReference type="InterPro" id="IPR033121">
    <property type="entry name" value="PEPTIDASE_A1"/>
</dbReference>
<dbReference type="FunFam" id="2.40.70.10:FF:000031">
    <property type="entry name" value="Aspartyl protease AED1"/>
    <property type="match status" value="1"/>
</dbReference>
<protein>
    <recommendedName>
        <fullName evidence="6">Peptidase A1 domain-containing protein</fullName>
    </recommendedName>
</protein>
<dbReference type="Pfam" id="PF14543">
    <property type="entry name" value="TAXi_N"/>
    <property type="match status" value="1"/>
</dbReference>
<dbReference type="FunFam" id="2.40.70.10:FF:000013">
    <property type="entry name" value="Aspartyl protease AED1"/>
    <property type="match status" value="1"/>
</dbReference>
<dbReference type="PANTHER" id="PTHR13683:SF902">
    <property type="entry name" value="OS06G0610800 PROTEIN"/>
    <property type="match status" value="1"/>
</dbReference>
<keyword evidence="3" id="KW-0645">Protease</keyword>
<evidence type="ECO:0000256" key="2">
    <source>
        <dbReference type="PIRSR" id="PIRSR601461-1"/>
    </source>
</evidence>
<dbReference type="InterPro" id="IPR032799">
    <property type="entry name" value="TAXi_C"/>
</dbReference>
<feature type="chain" id="PRO_5035741537" description="Peptidase A1 domain-containing protein" evidence="5">
    <location>
        <begin position="29"/>
        <end position="492"/>
    </location>
</feature>
<name>A0A8T0PMT3_PANVG</name>
<dbReference type="GO" id="GO:0006508">
    <property type="term" value="P:proteolysis"/>
    <property type="evidence" value="ECO:0007669"/>
    <property type="project" value="UniProtKB-KW"/>
</dbReference>
<keyword evidence="3" id="KW-0064">Aspartyl protease</keyword>
<dbReference type="Gene3D" id="2.40.70.10">
    <property type="entry name" value="Acid Proteases"/>
    <property type="match status" value="2"/>
</dbReference>
<dbReference type="AlphaFoldDB" id="A0A8T0PMT3"/>
<evidence type="ECO:0000256" key="4">
    <source>
        <dbReference type="SAM" id="MobiDB-lite"/>
    </source>
</evidence>
<dbReference type="EMBL" id="CM029051">
    <property type="protein sequence ID" value="KAG2563687.1"/>
    <property type="molecule type" value="Genomic_DNA"/>
</dbReference>
<dbReference type="PROSITE" id="PS51257">
    <property type="entry name" value="PROKAR_LIPOPROTEIN"/>
    <property type="match status" value="1"/>
</dbReference>
<evidence type="ECO:0000313" key="7">
    <source>
        <dbReference type="EMBL" id="KAG2563687.1"/>
    </source>
</evidence>
<comment type="caution">
    <text evidence="7">The sequence shown here is derived from an EMBL/GenBank/DDBJ whole genome shotgun (WGS) entry which is preliminary data.</text>
</comment>
<dbReference type="InterPro" id="IPR001969">
    <property type="entry name" value="Aspartic_peptidase_AS"/>
</dbReference>
<evidence type="ECO:0000256" key="1">
    <source>
        <dbReference type="ARBA" id="ARBA00007447"/>
    </source>
</evidence>
<keyword evidence="5" id="KW-0732">Signal</keyword>
<organism evidence="7 8">
    <name type="scientific">Panicum virgatum</name>
    <name type="common">Blackwell switchgrass</name>
    <dbReference type="NCBI Taxonomy" id="38727"/>
    <lineage>
        <taxon>Eukaryota</taxon>
        <taxon>Viridiplantae</taxon>
        <taxon>Streptophyta</taxon>
        <taxon>Embryophyta</taxon>
        <taxon>Tracheophyta</taxon>
        <taxon>Spermatophyta</taxon>
        <taxon>Magnoliopsida</taxon>
        <taxon>Liliopsida</taxon>
        <taxon>Poales</taxon>
        <taxon>Poaceae</taxon>
        <taxon>PACMAD clade</taxon>
        <taxon>Panicoideae</taxon>
        <taxon>Panicodae</taxon>
        <taxon>Paniceae</taxon>
        <taxon>Panicinae</taxon>
        <taxon>Panicum</taxon>
        <taxon>Panicum sect. Hiantes</taxon>
    </lineage>
</organism>
<dbReference type="SUPFAM" id="SSF50630">
    <property type="entry name" value="Acid proteases"/>
    <property type="match status" value="1"/>
</dbReference>
<keyword evidence="3" id="KW-0378">Hydrolase</keyword>
<dbReference type="Proteomes" id="UP000823388">
    <property type="component" value="Chromosome 8K"/>
</dbReference>
<evidence type="ECO:0000256" key="3">
    <source>
        <dbReference type="RuleBase" id="RU000454"/>
    </source>
</evidence>
<feature type="domain" description="Peptidase A1" evidence="6">
    <location>
        <begin position="149"/>
        <end position="488"/>
    </location>
</feature>
<accession>A0A8T0PMT3</accession>
<dbReference type="PROSITE" id="PS51767">
    <property type="entry name" value="PEPTIDASE_A1"/>
    <property type="match status" value="1"/>
</dbReference>
<dbReference type="InterPro" id="IPR021109">
    <property type="entry name" value="Peptidase_aspartic_dom_sf"/>
</dbReference>
<dbReference type="GO" id="GO:0004190">
    <property type="term" value="F:aspartic-type endopeptidase activity"/>
    <property type="evidence" value="ECO:0007669"/>
    <property type="project" value="UniProtKB-KW"/>
</dbReference>
<evidence type="ECO:0000313" key="8">
    <source>
        <dbReference type="Proteomes" id="UP000823388"/>
    </source>
</evidence>
<keyword evidence="8" id="KW-1185">Reference proteome</keyword>
<comment type="similarity">
    <text evidence="1 3">Belongs to the peptidase A1 family.</text>
</comment>
<proteinExistence type="inferred from homology"/>
<dbReference type="PROSITE" id="PS00141">
    <property type="entry name" value="ASP_PROTEASE"/>
    <property type="match status" value="1"/>
</dbReference>
<dbReference type="InterPro" id="IPR001461">
    <property type="entry name" value="Aspartic_peptidase_A1"/>
</dbReference>
<feature type="active site" evidence="2">
    <location>
        <position position="367"/>
    </location>
</feature>
<sequence>MSCFRTSSHGSWLIPLLLLAAAALGAGAASSCPTLQGGMPGAAATGTRMPVVHKHGPCSPLANENGEVPSSHMEILAADQRRVQYIHRRLSSETTTGEEPPSQLVPSSSRSSTPSPSSGSVLSSPPAMPSNQSSLSSSSSGSALYTGFYVVPIGLGTPTQWYTVALDTGSDMTWVQCRPCFSCYKQKEPIFRPANSSTYANIPCESPYCSELDAKVCSPGHNCAYSLNYTDYSYTRGTYGHDDLTLRTDTIKDFRFGCSHNIWGLFGQSAGVLGLGRSRTSLMVQAWSKYGGVFAYCLPADPTGTGFLDFGPGAAAMAAAAAKARLTPMLTYKGPRYYYVGMTGIKVGGHLLPISPSVFSTAGTLLDSGTVITRLPPSAYRPLRAAFAKDMAVLGYQKAPGWFAMLDTCFNLTGFQGIVPLPTVSLVFQGGASLDVDATGILYVANASRACLAFAANRRDTDMAVIGSTQQKTYSFMYDIGKKVVGFTPGAC</sequence>
<feature type="compositionally biased region" description="Low complexity" evidence="4">
    <location>
        <begin position="100"/>
        <end position="136"/>
    </location>
</feature>
<feature type="active site" evidence="2">
    <location>
        <position position="167"/>
    </location>
</feature>
<gene>
    <name evidence="7" type="ORF">PVAP13_8KG355500</name>
</gene>
<dbReference type="Pfam" id="PF14541">
    <property type="entry name" value="TAXi_C"/>
    <property type="match status" value="1"/>
</dbReference>
<feature type="region of interest" description="Disordered" evidence="4">
    <location>
        <begin position="90"/>
        <end position="136"/>
    </location>
</feature>